<dbReference type="Proteomes" id="UP000828390">
    <property type="component" value="Unassembled WGS sequence"/>
</dbReference>
<comment type="caution">
    <text evidence="1">The sequence shown here is derived from an EMBL/GenBank/DDBJ whole genome shotgun (WGS) entry which is preliminary data.</text>
</comment>
<evidence type="ECO:0000313" key="1">
    <source>
        <dbReference type="EMBL" id="KAH3788499.1"/>
    </source>
</evidence>
<sequence>MLRTLFLTGSADHRGYMQTLTGQKRNEIRWNDLDFGDDPTLLSHIQQQIQKRITHNDSG</sequence>
<gene>
    <name evidence="1" type="ORF">DPMN_166643</name>
</gene>
<protein>
    <submittedName>
        <fullName evidence="1">Uncharacterized protein</fullName>
    </submittedName>
</protein>
<proteinExistence type="predicted"/>
<keyword evidence="2" id="KW-1185">Reference proteome</keyword>
<name>A0A9D4EX92_DREPO</name>
<organism evidence="1 2">
    <name type="scientific">Dreissena polymorpha</name>
    <name type="common">Zebra mussel</name>
    <name type="synonym">Mytilus polymorpha</name>
    <dbReference type="NCBI Taxonomy" id="45954"/>
    <lineage>
        <taxon>Eukaryota</taxon>
        <taxon>Metazoa</taxon>
        <taxon>Spiralia</taxon>
        <taxon>Lophotrochozoa</taxon>
        <taxon>Mollusca</taxon>
        <taxon>Bivalvia</taxon>
        <taxon>Autobranchia</taxon>
        <taxon>Heteroconchia</taxon>
        <taxon>Euheterodonta</taxon>
        <taxon>Imparidentia</taxon>
        <taxon>Neoheterodontei</taxon>
        <taxon>Myida</taxon>
        <taxon>Dreissenoidea</taxon>
        <taxon>Dreissenidae</taxon>
        <taxon>Dreissena</taxon>
    </lineage>
</organism>
<reference evidence="1" key="1">
    <citation type="journal article" date="2019" name="bioRxiv">
        <title>The Genome of the Zebra Mussel, Dreissena polymorpha: A Resource for Invasive Species Research.</title>
        <authorList>
            <person name="McCartney M.A."/>
            <person name="Auch B."/>
            <person name="Kono T."/>
            <person name="Mallez S."/>
            <person name="Zhang Y."/>
            <person name="Obille A."/>
            <person name="Becker A."/>
            <person name="Abrahante J.E."/>
            <person name="Garbe J."/>
            <person name="Badalamenti J.P."/>
            <person name="Herman A."/>
            <person name="Mangelson H."/>
            <person name="Liachko I."/>
            <person name="Sullivan S."/>
            <person name="Sone E.D."/>
            <person name="Koren S."/>
            <person name="Silverstein K.A.T."/>
            <person name="Beckman K.B."/>
            <person name="Gohl D.M."/>
        </authorList>
    </citation>
    <scope>NUCLEOTIDE SEQUENCE</scope>
    <source>
        <strain evidence="1">Duluth1</strain>
        <tissue evidence="1">Whole animal</tissue>
    </source>
</reference>
<dbReference type="AlphaFoldDB" id="A0A9D4EX92"/>
<dbReference type="EMBL" id="JAIWYP010000008">
    <property type="protein sequence ID" value="KAH3788499.1"/>
    <property type="molecule type" value="Genomic_DNA"/>
</dbReference>
<reference evidence="1" key="2">
    <citation type="submission" date="2020-11" db="EMBL/GenBank/DDBJ databases">
        <authorList>
            <person name="McCartney M.A."/>
            <person name="Auch B."/>
            <person name="Kono T."/>
            <person name="Mallez S."/>
            <person name="Becker A."/>
            <person name="Gohl D.M."/>
            <person name="Silverstein K.A.T."/>
            <person name="Koren S."/>
            <person name="Bechman K.B."/>
            <person name="Herman A."/>
            <person name="Abrahante J.E."/>
            <person name="Garbe J."/>
        </authorList>
    </citation>
    <scope>NUCLEOTIDE SEQUENCE</scope>
    <source>
        <strain evidence="1">Duluth1</strain>
        <tissue evidence="1">Whole animal</tissue>
    </source>
</reference>
<accession>A0A9D4EX92</accession>
<evidence type="ECO:0000313" key="2">
    <source>
        <dbReference type="Proteomes" id="UP000828390"/>
    </source>
</evidence>